<dbReference type="HOGENOM" id="CLU_1239958_0_0_1"/>
<protein>
    <submittedName>
        <fullName evidence="2">Uncharacterized protein</fullName>
    </submittedName>
</protein>
<dbReference type="AlphaFoldDB" id="W9CU09"/>
<comment type="caution">
    <text evidence="2">The sequence shown here is derived from an EMBL/GenBank/DDBJ whole genome shotgun (WGS) entry which is preliminary data.</text>
</comment>
<dbReference type="EMBL" id="AYSA01000057">
    <property type="protein sequence ID" value="ESZ97995.1"/>
    <property type="molecule type" value="Genomic_DNA"/>
</dbReference>
<accession>W9CU09</accession>
<dbReference type="Proteomes" id="UP000019487">
    <property type="component" value="Unassembled WGS sequence"/>
</dbReference>
<feature type="compositionally biased region" description="Polar residues" evidence="1">
    <location>
        <begin position="1"/>
        <end position="21"/>
    </location>
</feature>
<sequence length="220" mass="24974">MSELNLQPSRQDHGSNPISSGHNRKALILVQGGPVEREWSFPALSHSLKIDPRLPRPMGRCRYKVAIWKKFVVPDVPNDAHSGTCFIAHSEKCVRYNPRCGPKACCGESVNEPDNKEGFCLGENCPGLEMLVDGQKPEIPDVDFVMEYYYGHDIDQLETERKWLRIVRLQEKYGKTPFPAWKNADGENNPSFAEGTRELQGVVDPEEMPHTRQVMSHYPV</sequence>
<name>W9CU09_SCLBF</name>
<feature type="region of interest" description="Disordered" evidence="1">
    <location>
        <begin position="1"/>
        <end position="23"/>
    </location>
</feature>
<evidence type="ECO:0000313" key="2">
    <source>
        <dbReference type="EMBL" id="ESZ97995.1"/>
    </source>
</evidence>
<evidence type="ECO:0000256" key="1">
    <source>
        <dbReference type="SAM" id="MobiDB-lite"/>
    </source>
</evidence>
<proteinExistence type="predicted"/>
<keyword evidence="3" id="KW-1185">Reference proteome</keyword>
<reference evidence="2 3" key="1">
    <citation type="journal article" date="2014" name="Genome Announc.">
        <title>Draft genome sequence of Sclerotinia borealis, a psychrophilic plant pathogenic fungus.</title>
        <authorList>
            <person name="Mardanov A.V."/>
            <person name="Beletsky A.V."/>
            <person name="Kadnikov V.V."/>
            <person name="Ignatov A.N."/>
            <person name="Ravin N.V."/>
        </authorList>
    </citation>
    <scope>NUCLEOTIDE SEQUENCE [LARGE SCALE GENOMIC DNA]</scope>
    <source>
        <strain evidence="3">F-4157</strain>
    </source>
</reference>
<evidence type="ECO:0000313" key="3">
    <source>
        <dbReference type="Proteomes" id="UP000019487"/>
    </source>
</evidence>
<organism evidence="2 3">
    <name type="scientific">Sclerotinia borealis (strain F-4128)</name>
    <dbReference type="NCBI Taxonomy" id="1432307"/>
    <lineage>
        <taxon>Eukaryota</taxon>
        <taxon>Fungi</taxon>
        <taxon>Dikarya</taxon>
        <taxon>Ascomycota</taxon>
        <taxon>Pezizomycotina</taxon>
        <taxon>Leotiomycetes</taxon>
        <taxon>Helotiales</taxon>
        <taxon>Sclerotiniaceae</taxon>
        <taxon>Sclerotinia</taxon>
    </lineage>
</organism>
<gene>
    <name evidence="2" type="ORF">SBOR_1608</name>
</gene>
<dbReference type="OrthoDB" id="3443910at2759"/>